<evidence type="ECO:0000313" key="2">
    <source>
        <dbReference type="EMBL" id="KAG9250445.1"/>
    </source>
</evidence>
<reference evidence="2" key="1">
    <citation type="journal article" date="2021" name="IMA Fungus">
        <title>Genomic characterization of three marine fungi, including Emericellopsis atlantica sp. nov. with signatures of a generalist lifestyle and marine biomass degradation.</title>
        <authorList>
            <person name="Hagestad O.C."/>
            <person name="Hou L."/>
            <person name="Andersen J.H."/>
            <person name="Hansen E.H."/>
            <person name="Altermark B."/>
            <person name="Li C."/>
            <person name="Kuhnert E."/>
            <person name="Cox R.J."/>
            <person name="Crous P.W."/>
            <person name="Spatafora J.W."/>
            <person name="Lail K."/>
            <person name="Amirebrahimi M."/>
            <person name="Lipzen A."/>
            <person name="Pangilinan J."/>
            <person name="Andreopoulos W."/>
            <person name="Hayes R.D."/>
            <person name="Ng V."/>
            <person name="Grigoriev I.V."/>
            <person name="Jackson S.A."/>
            <person name="Sutton T.D.S."/>
            <person name="Dobson A.D.W."/>
            <person name="Rama T."/>
        </authorList>
    </citation>
    <scope>NUCLEOTIDE SEQUENCE</scope>
    <source>
        <strain evidence="2">TS7</strain>
    </source>
</reference>
<feature type="chain" id="PRO_5040426119" description="Secreted protein" evidence="1">
    <location>
        <begin position="23"/>
        <end position="93"/>
    </location>
</feature>
<organism evidence="2 3">
    <name type="scientific">Emericellopsis atlantica</name>
    <dbReference type="NCBI Taxonomy" id="2614577"/>
    <lineage>
        <taxon>Eukaryota</taxon>
        <taxon>Fungi</taxon>
        <taxon>Dikarya</taxon>
        <taxon>Ascomycota</taxon>
        <taxon>Pezizomycotina</taxon>
        <taxon>Sordariomycetes</taxon>
        <taxon>Hypocreomycetidae</taxon>
        <taxon>Hypocreales</taxon>
        <taxon>Bionectriaceae</taxon>
        <taxon>Emericellopsis</taxon>
    </lineage>
</organism>
<comment type="caution">
    <text evidence="2">The sequence shown here is derived from an EMBL/GenBank/DDBJ whole genome shotgun (WGS) entry which is preliminary data.</text>
</comment>
<dbReference type="GeneID" id="70290214"/>
<dbReference type="RefSeq" id="XP_046114369.1">
    <property type="nucleotide sequence ID" value="XM_046259311.1"/>
</dbReference>
<accession>A0A9P7ZF63</accession>
<dbReference type="EMBL" id="MU251277">
    <property type="protein sequence ID" value="KAG9250445.1"/>
    <property type="molecule type" value="Genomic_DNA"/>
</dbReference>
<dbReference type="AlphaFoldDB" id="A0A9P7ZF63"/>
<protein>
    <recommendedName>
        <fullName evidence="4">Secreted protein</fullName>
    </recommendedName>
</protein>
<evidence type="ECO:0000256" key="1">
    <source>
        <dbReference type="SAM" id="SignalP"/>
    </source>
</evidence>
<gene>
    <name evidence="2" type="ORF">F5Z01DRAFT_362443</name>
</gene>
<evidence type="ECO:0008006" key="4">
    <source>
        <dbReference type="Google" id="ProtNLM"/>
    </source>
</evidence>
<proteinExistence type="predicted"/>
<name>A0A9P7ZF63_9HYPO</name>
<keyword evidence="3" id="KW-1185">Reference proteome</keyword>
<sequence>MRSILRLGAVSAIEIIGWGCQAQPLWMAYCGFRVLSVWKVTRSPAVERMRGWRNCNNSGFSADLAHKGSAQGFGPPSQRVVRAGHLTTCTKYR</sequence>
<evidence type="ECO:0000313" key="3">
    <source>
        <dbReference type="Proteomes" id="UP000887229"/>
    </source>
</evidence>
<dbReference type="Proteomes" id="UP000887229">
    <property type="component" value="Unassembled WGS sequence"/>
</dbReference>
<feature type="signal peptide" evidence="1">
    <location>
        <begin position="1"/>
        <end position="22"/>
    </location>
</feature>
<keyword evidence="1" id="KW-0732">Signal</keyword>